<protein>
    <submittedName>
        <fullName evidence="1">Uncharacterized protein</fullName>
    </submittedName>
</protein>
<sequence>MDLVDLIETRRFLGSEFMMWLWFKSESYDGLMEVAEHGDIEVLFDDALVLEAYLAETERNTFKGGAPAYSPEAKVALQQGKRVSRAKIRVIKDGREWLLTLKAEGMDFSSVKIPAVLSREEDEKFYERMYLVEELEDIIAALYRTFIFTRLSPGWHDAMVPAMKEWIMAEEGVPSELYPAQAEQSGPAVAKSA</sequence>
<dbReference type="RefSeq" id="WP_111731474.1">
    <property type="nucleotide sequence ID" value="NZ_QHKO01000016.1"/>
</dbReference>
<dbReference type="AlphaFoldDB" id="A0A328C4V2"/>
<organism evidence="1 2">
    <name type="scientific">Lujinxingia litoralis</name>
    <dbReference type="NCBI Taxonomy" id="2211119"/>
    <lineage>
        <taxon>Bacteria</taxon>
        <taxon>Deltaproteobacteria</taxon>
        <taxon>Bradymonadales</taxon>
        <taxon>Lujinxingiaceae</taxon>
        <taxon>Lujinxingia</taxon>
    </lineage>
</organism>
<gene>
    <name evidence="1" type="ORF">DL240_18990</name>
</gene>
<dbReference type="OrthoDB" id="5470789at2"/>
<dbReference type="Proteomes" id="UP000249169">
    <property type="component" value="Unassembled WGS sequence"/>
</dbReference>
<evidence type="ECO:0000313" key="1">
    <source>
        <dbReference type="EMBL" id="RAL20050.1"/>
    </source>
</evidence>
<dbReference type="EMBL" id="QHKO01000016">
    <property type="protein sequence ID" value="RAL20050.1"/>
    <property type="molecule type" value="Genomic_DNA"/>
</dbReference>
<evidence type="ECO:0000313" key="2">
    <source>
        <dbReference type="Proteomes" id="UP000249169"/>
    </source>
</evidence>
<comment type="caution">
    <text evidence="1">The sequence shown here is derived from an EMBL/GenBank/DDBJ whole genome shotgun (WGS) entry which is preliminary data.</text>
</comment>
<proteinExistence type="predicted"/>
<keyword evidence="2" id="KW-1185">Reference proteome</keyword>
<accession>A0A328C4V2</accession>
<reference evidence="1 2" key="1">
    <citation type="submission" date="2018-05" db="EMBL/GenBank/DDBJ databases">
        <title>Lujinxingia marina gen. nov. sp. nov., a new facultative anaerobic member of the class Deltaproteobacteria, and proposal of Lujinxingaceae fam. nov.</title>
        <authorList>
            <person name="Li C.-M."/>
        </authorList>
    </citation>
    <scope>NUCLEOTIDE SEQUENCE [LARGE SCALE GENOMIC DNA]</scope>
    <source>
        <strain evidence="1 2">B210</strain>
    </source>
</reference>
<name>A0A328C4V2_9DELT</name>